<evidence type="ECO:0000313" key="5">
    <source>
        <dbReference type="Proteomes" id="UP000023430"/>
    </source>
</evidence>
<evidence type="ECO:0000259" key="3">
    <source>
        <dbReference type="Pfam" id="PF10017"/>
    </source>
</evidence>
<dbReference type="InterPro" id="IPR035094">
    <property type="entry name" value="EgtD"/>
</dbReference>
<dbReference type="PANTHER" id="PTHR43397">
    <property type="entry name" value="ERGOTHIONEINE BIOSYNTHESIS PROTEIN 1"/>
    <property type="match status" value="1"/>
</dbReference>
<keyword evidence="5" id="KW-1185">Reference proteome</keyword>
<protein>
    <submittedName>
        <fullName evidence="4">Methyltransferase</fullName>
    </submittedName>
</protein>
<evidence type="ECO:0000256" key="2">
    <source>
        <dbReference type="ARBA" id="ARBA00022679"/>
    </source>
</evidence>
<dbReference type="SUPFAM" id="SSF53335">
    <property type="entry name" value="S-adenosyl-L-methionine-dependent methyltransferases"/>
    <property type="match status" value="1"/>
</dbReference>
<dbReference type="eggNOG" id="COG4301">
    <property type="taxonomic scope" value="Bacteria"/>
</dbReference>
<reference evidence="4 5" key="1">
    <citation type="submission" date="2014-01" db="EMBL/GenBank/DDBJ databases">
        <title>Roseivivax isoporae LMG 25204 Genome Sequencing.</title>
        <authorList>
            <person name="Lai Q."/>
            <person name="Li G."/>
            <person name="Shao Z."/>
        </authorList>
    </citation>
    <scope>NUCLEOTIDE SEQUENCE [LARGE SCALE GENOMIC DNA]</scope>
    <source>
        <strain evidence="4 5">LMG 25204</strain>
    </source>
</reference>
<dbReference type="PANTHER" id="PTHR43397:SF1">
    <property type="entry name" value="ERGOTHIONEINE BIOSYNTHESIS PROTEIN 1"/>
    <property type="match status" value="1"/>
</dbReference>
<evidence type="ECO:0000313" key="4">
    <source>
        <dbReference type="EMBL" id="ETX29000.1"/>
    </source>
</evidence>
<accession>X7F885</accession>
<dbReference type="InterPro" id="IPR029063">
    <property type="entry name" value="SAM-dependent_MTases_sf"/>
</dbReference>
<dbReference type="OrthoDB" id="5289726at2"/>
<proteinExistence type="predicted"/>
<evidence type="ECO:0000256" key="1">
    <source>
        <dbReference type="ARBA" id="ARBA00022603"/>
    </source>
</evidence>
<comment type="caution">
    <text evidence="4">The sequence shown here is derived from an EMBL/GenBank/DDBJ whole genome shotgun (WGS) entry which is preliminary data.</text>
</comment>
<dbReference type="InterPro" id="IPR019257">
    <property type="entry name" value="MeTrfase_dom"/>
</dbReference>
<sequence>MNRPMTVNAALVAEALDGLRSDPKVLHPKWFYDSAGSALFERITELPEYYPTRTEVGILRAHVDALARHVPEDAALIELGSGASTKTRILLDALRQIAVYVPVDISRDFLAGVAADLDRHYPDLVVAPVAGDIMQDLPLPEPARRRRKVGFFPGSTIGNLDPAEARALLRRARDWPYVAAFVLGVDLVKDRDTLVRAYDDRQGITAAFNRNMLHRLNREAGADFDVARFDHEARWNDDHARIEMHLVARAPQKVRIGGETVCFAPGESVRTECSHKYTRQTLGDLAGAAGWRVADMPTDEGGLFAVAILVPAPA</sequence>
<feature type="domain" description="Histidine-specific methyltransferase SAM-dependent" evidence="3">
    <location>
        <begin position="13"/>
        <end position="309"/>
    </location>
</feature>
<name>X7F885_9RHOB</name>
<dbReference type="Gene3D" id="3.40.50.150">
    <property type="entry name" value="Vaccinia Virus protein VP39"/>
    <property type="match status" value="1"/>
</dbReference>
<dbReference type="PIRSF" id="PIRSF018005">
    <property type="entry name" value="UCP018005"/>
    <property type="match status" value="1"/>
</dbReference>
<dbReference type="RefSeq" id="WP_043769979.1">
    <property type="nucleotide sequence ID" value="NZ_JAME01000013.1"/>
</dbReference>
<dbReference type="Proteomes" id="UP000023430">
    <property type="component" value="Unassembled WGS sequence"/>
</dbReference>
<dbReference type="GO" id="GO:0008168">
    <property type="term" value="F:methyltransferase activity"/>
    <property type="evidence" value="ECO:0007669"/>
    <property type="project" value="UniProtKB-KW"/>
</dbReference>
<dbReference type="GO" id="GO:0032259">
    <property type="term" value="P:methylation"/>
    <property type="evidence" value="ECO:0007669"/>
    <property type="project" value="UniProtKB-KW"/>
</dbReference>
<dbReference type="Pfam" id="PF10017">
    <property type="entry name" value="Methyltransf_33"/>
    <property type="match status" value="1"/>
</dbReference>
<dbReference type="InterPro" id="IPR017804">
    <property type="entry name" value="MeTrfase_EgtD-like"/>
</dbReference>
<organism evidence="4 5">
    <name type="scientific">Roseivivax isoporae LMG 25204</name>
    <dbReference type="NCBI Taxonomy" id="1449351"/>
    <lineage>
        <taxon>Bacteria</taxon>
        <taxon>Pseudomonadati</taxon>
        <taxon>Pseudomonadota</taxon>
        <taxon>Alphaproteobacteria</taxon>
        <taxon>Rhodobacterales</taxon>
        <taxon>Roseobacteraceae</taxon>
        <taxon>Roseivivax</taxon>
    </lineage>
</organism>
<dbReference type="AlphaFoldDB" id="X7F885"/>
<dbReference type="InterPro" id="IPR051128">
    <property type="entry name" value="EgtD_Methyltrsf_superfamily"/>
</dbReference>
<dbReference type="EMBL" id="JAME01000013">
    <property type="protein sequence ID" value="ETX29000.1"/>
    <property type="molecule type" value="Genomic_DNA"/>
</dbReference>
<dbReference type="STRING" id="1449351.RISW2_03400"/>
<gene>
    <name evidence="4" type="ORF">RISW2_03400</name>
</gene>
<dbReference type="NCBIfam" id="TIGR03438">
    <property type="entry name" value="egtD_ergothio"/>
    <property type="match status" value="1"/>
</dbReference>
<keyword evidence="1 4" id="KW-0489">Methyltransferase</keyword>
<keyword evidence="2 4" id="KW-0808">Transferase</keyword>
<dbReference type="PATRIC" id="fig|1449351.3.peg.2046"/>